<dbReference type="PANTHER" id="PTHR30477:SF3">
    <property type="entry name" value="METAL TRANSPORT SYSTEM MEMBRANE PROTEIN CT_069-RELATED"/>
    <property type="match status" value="1"/>
</dbReference>
<dbReference type="AlphaFoldDB" id="A0A1G6GTX7"/>
<evidence type="ECO:0000313" key="11">
    <source>
        <dbReference type="Proteomes" id="UP000242662"/>
    </source>
</evidence>
<proteinExistence type="inferred from homology"/>
<comment type="similarity">
    <text evidence="2 8">Belongs to the ABC-3 integral membrane protein family.</text>
</comment>
<organism evidence="10 11">
    <name type="scientific">Shouchella lonarensis</name>
    <dbReference type="NCBI Taxonomy" id="1464122"/>
    <lineage>
        <taxon>Bacteria</taxon>
        <taxon>Bacillati</taxon>
        <taxon>Bacillota</taxon>
        <taxon>Bacilli</taxon>
        <taxon>Bacillales</taxon>
        <taxon>Bacillaceae</taxon>
        <taxon>Shouchella</taxon>
    </lineage>
</organism>
<evidence type="ECO:0000256" key="4">
    <source>
        <dbReference type="ARBA" id="ARBA00022475"/>
    </source>
</evidence>
<evidence type="ECO:0000256" key="8">
    <source>
        <dbReference type="RuleBase" id="RU003943"/>
    </source>
</evidence>
<feature type="transmembrane region" description="Helical" evidence="9">
    <location>
        <begin position="256"/>
        <end position="278"/>
    </location>
</feature>
<dbReference type="InterPro" id="IPR001626">
    <property type="entry name" value="ABC_TroCD"/>
</dbReference>
<keyword evidence="6 9" id="KW-1133">Transmembrane helix</keyword>
<gene>
    <name evidence="10" type="ORF">SAMN05421737_10220</name>
</gene>
<comment type="subcellular location">
    <subcellularLocation>
        <location evidence="1 8">Cell membrane</location>
        <topology evidence="1 8">Multi-pass membrane protein</topology>
    </subcellularLocation>
</comment>
<dbReference type="PANTHER" id="PTHR30477">
    <property type="entry name" value="ABC-TRANSPORTER METAL-BINDING PROTEIN"/>
    <property type="match status" value="1"/>
</dbReference>
<dbReference type="GO" id="GO:0043190">
    <property type="term" value="C:ATP-binding cassette (ABC) transporter complex"/>
    <property type="evidence" value="ECO:0007669"/>
    <property type="project" value="InterPro"/>
</dbReference>
<sequence>MAILASANFQWVLLSTTMLGIAAGMFGVLAYWKKQSLMSDTLSHAALPGVIVAFMIMNEKNLFLLVVGAACSALLGAWFIHVIRSSTRIKEDTAMGMILSVFFGAGMVLLTIVNRTASGSQSGLDTFIFGQAASMVRQDVYTMTALALVVIMMIVIAFKEWKIYLFDLQFAKGLGLPTSLMHIFYVLGLVVTIVIGIQAVGVILMAALLIIPAVSARYWTHSFKVMMFLSAIFGGLSGAIGTFVSAQGANWPTGPFIVLTATAFFLVSLVFGRSHGLLTEYFTYKKQQKELAQPEDERTQLPGVLSKEGGR</sequence>
<dbReference type="Gene3D" id="1.10.3470.10">
    <property type="entry name" value="ABC transporter involved in vitamin B12 uptake, BtuC"/>
    <property type="match status" value="1"/>
</dbReference>
<dbReference type="CDD" id="cd06550">
    <property type="entry name" value="TM_ABC_iron-siderophores_like"/>
    <property type="match status" value="1"/>
</dbReference>
<dbReference type="Pfam" id="PF00950">
    <property type="entry name" value="ABC-3"/>
    <property type="match status" value="1"/>
</dbReference>
<evidence type="ECO:0000256" key="2">
    <source>
        <dbReference type="ARBA" id="ARBA00008034"/>
    </source>
</evidence>
<evidence type="ECO:0000313" key="10">
    <source>
        <dbReference type="EMBL" id="SDB85472.1"/>
    </source>
</evidence>
<evidence type="ECO:0000256" key="5">
    <source>
        <dbReference type="ARBA" id="ARBA00022692"/>
    </source>
</evidence>
<keyword evidence="7 9" id="KW-0472">Membrane</keyword>
<evidence type="ECO:0000256" key="9">
    <source>
        <dbReference type="SAM" id="Phobius"/>
    </source>
</evidence>
<dbReference type="RefSeq" id="WP_090774607.1">
    <property type="nucleotide sequence ID" value="NZ_FMYM01000002.1"/>
</dbReference>
<dbReference type="GO" id="GO:0010043">
    <property type="term" value="P:response to zinc ion"/>
    <property type="evidence" value="ECO:0007669"/>
    <property type="project" value="TreeGrafter"/>
</dbReference>
<dbReference type="GO" id="GO:0055085">
    <property type="term" value="P:transmembrane transport"/>
    <property type="evidence" value="ECO:0007669"/>
    <property type="project" value="InterPro"/>
</dbReference>
<feature type="transmembrane region" description="Helical" evidence="9">
    <location>
        <begin position="93"/>
        <end position="113"/>
    </location>
</feature>
<dbReference type="EMBL" id="FMYM01000002">
    <property type="protein sequence ID" value="SDB85472.1"/>
    <property type="molecule type" value="Genomic_DNA"/>
</dbReference>
<feature type="transmembrane region" description="Helical" evidence="9">
    <location>
        <begin position="62"/>
        <end position="81"/>
    </location>
</feature>
<feature type="transmembrane region" description="Helical" evidence="9">
    <location>
        <begin position="223"/>
        <end position="244"/>
    </location>
</feature>
<keyword evidence="5 8" id="KW-0812">Transmembrane</keyword>
<dbReference type="STRING" id="1464122.SAMN05421737_10220"/>
<evidence type="ECO:0000256" key="6">
    <source>
        <dbReference type="ARBA" id="ARBA00022989"/>
    </source>
</evidence>
<evidence type="ECO:0000256" key="3">
    <source>
        <dbReference type="ARBA" id="ARBA00022448"/>
    </source>
</evidence>
<keyword evidence="3 8" id="KW-0813">Transport</keyword>
<feature type="transmembrane region" description="Helical" evidence="9">
    <location>
        <begin position="183"/>
        <end position="211"/>
    </location>
</feature>
<dbReference type="Proteomes" id="UP000242662">
    <property type="component" value="Unassembled WGS sequence"/>
</dbReference>
<evidence type="ECO:0000256" key="1">
    <source>
        <dbReference type="ARBA" id="ARBA00004651"/>
    </source>
</evidence>
<name>A0A1G6GTX7_9BACI</name>
<accession>A0A1G6GTX7</accession>
<feature type="transmembrane region" description="Helical" evidence="9">
    <location>
        <begin position="12"/>
        <end position="32"/>
    </location>
</feature>
<evidence type="ECO:0000256" key="7">
    <source>
        <dbReference type="ARBA" id="ARBA00023136"/>
    </source>
</evidence>
<feature type="transmembrane region" description="Helical" evidence="9">
    <location>
        <begin position="140"/>
        <end position="158"/>
    </location>
</feature>
<reference evidence="11" key="1">
    <citation type="submission" date="2016-09" db="EMBL/GenBank/DDBJ databases">
        <authorList>
            <person name="Varghese N."/>
            <person name="Submissions S."/>
        </authorList>
    </citation>
    <scope>NUCLEOTIDE SEQUENCE [LARGE SCALE GENOMIC DNA]</scope>
    <source>
        <strain evidence="11">25nlg</strain>
    </source>
</reference>
<dbReference type="OrthoDB" id="9788905at2"/>
<keyword evidence="11" id="KW-1185">Reference proteome</keyword>
<keyword evidence="4" id="KW-1003">Cell membrane</keyword>
<dbReference type="SUPFAM" id="SSF81345">
    <property type="entry name" value="ABC transporter involved in vitamin B12 uptake, BtuC"/>
    <property type="match status" value="1"/>
</dbReference>
<dbReference type="InterPro" id="IPR037294">
    <property type="entry name" value="ABC_BtuC-like"/>
</dbReference>
<protein>
    <submittedName>
        <fullName evidence="10">Manganese/zinc/iron transport system permease protein</fullName>
    </submittedName>
</protein>